<gene>
    <name evidence="2" type="ORF">KP79_PYT00189</name>
</gene>
<evidence type="ECO:0008006" key="4">
    <source>
        <dbReference type="Google" id="ProtNLM"/>
    </source>
</evidence>
<organism evidence="2 3">
    <name type="scientific">Mizuhopecten yessoensis</name>
    <name type="common">Japanese scallop</name>
    <name type="synonym">Patinopecten yessoensis</name>
    <dbReference type="NCBI Taxonomy" id="6573"/>
    <lineage>
        <taxon>Eukaryota</taxon>
        <taxon>Metazoa</taxon>
        <taxon>Spiralia</taxon>
        <taxon>Lophotrochozoa</taxon>
        <taxon>Mollusca</taxon>
        <taxon>Bivalvia</taxon>
        <taxon>Autobranchia</taxon>
        <taxon>Pteriomorphia</taxon>
        <taxon>Pectinida</taxon>
        <taxon>Pectinoidea</taxon>
        <taxon>Pectinidae</taxon>
        <taxon>Mizuhopecten</taxon>
    </lineage>
</organism>
<dbReference type="EMBL" id="NEDP02000468">
    <property type="protein sequence ID" value="OWF55782.1"/>
    <property type="molecule type" value="Genomic_DNA"/>
</dbReference>
<accession>A0A210R473</accession>
<dbReference type="InterPro" id="IPR011042">
    <property type="entry name" value="6-blade_b-propeller_TolB-like"/>
</dbReference>
<evidence type="ECO:0000313" key="3">
    <source>
        <dbReference type="Proteomes" id="UP000242188"/>
    </source>
</evidence>
<keyword evidence="3" id="KW-1185">Reference proteome</keyword>
<evidence type="ECO:0000256" key="1">
    <source>
        <dbReference type="SAM" id="MobiDB-lite"/>
    </source>
</evidence>
<dbReference type="Gene3D" id="2.120.10.30">
    <property type="entry name" value="TolB, C-terminal domain"/>
    <property type="match status" value="2"/>
</dbReference>
<dbReference type="SUPFAM" id="SSF63825">
    <property type="entry name" value="YWTD domain"/>
    <property type="match status" value="1"/>
</dbReference>
<feature type="region of interest" description="Disordered" evidence="1">
    <location>
        <begin position="1"/>
        <end position="33"/>
    </location>
</feature>
<protein>
    <recommendedName>
        <fullName evidence="4">Tripartite motif-containing protein 2</fullName>
    </recommendedName>
</protein>
<dbReference type="Proteomes" id="UP000242188">
    <property type="component" value="Unassembled WGS sequence"/>
</dbReference>
<dbReference type="OrthoDB" id="6106379at2759"/>
<sequence>MDKNHLTIPPLGSGGSFNRKTDPEAVARPKERPKHINHSYIRNADGTLAKVTNFGDTSLDHLHYVTVFGEDKHRRRRHHYEDVEPTGDILDNGNVTLDKFQFDYLFGGGSRPKSEKPKEKVTEIEHPYSRGLSSSIPYYGSPQILTTFNTSRKLGEVSKIIPIESGKAWINTVGDSFLTLIDNTGKRLNRTPIYDNCIWDFAVNRKHKMYITVDRSSQVHALTPYGDQTAAGNFLGYQPYGVAVTDDGRLLVCLRPLAGTQGHSKLVIISKTGQVTRELETHEDRKTPLFTDPYNVHCIKSGKIFIRDGNTRVVCISENGKHLYTWSNHHDDVNTEGEEVFNPSRLTSDRHGSLIVSSKDTNKVYILPVDGKGLRCLLDLTHGIHAPCGLGVDNDGNLWVACKERALHIIKY</sequence>
<comment type="caution">
    <text evidence="2">The sequence shown here is derived from an EMBL/GenBank/DDBJ whole genome shotgun (WGS) entry which is preliminary data.</text>
</comment>
<reference evidence="2 3" key="1">
    <citation type="journal article" date="2017" name="Nat. Ecol. Evol.">
        <title>Scallop genome provides insights into evolution of bilaterian karyotype and development.</title>
        <authorList>
            <person name="Wang S."/>
            <person name="Zhang J."/>
            <person name="Jiao W."/>
            <person name="Li J."/>
            <person name="Xun X."/>
            <person name="Sun Y."/>
            <person name="Guo X."/>
            <person name="Huan P."/>
            <person name="Dong B."/>
            <person name="Zhang L."/>
            <person name="Hu X."/>
            <person name="Sun X."/>
            <person name="Wang J."/>
            <person name="Zhao C."/>
            <person name="Wang Y."/>
            <person name="Wang D."/>
            <person name="Huang X."/>
            <person name="Wang R."/>
            <person name="Lv J."/>
            <person name="Li Y."/>
            <person name="Zhang Z."/>
            <person name="Liu B."/>
            <person name="Lu W."/>
            <person name="Hui Y."/>
            <person name="Liang J."/>
            <person name="Zhou Z."/>
            <person name="Hou R."/>
            <person name="Li X."/>
            <person name="Liu Y."/>
            <person name="Li H."/>
            <person name="Ning X."/>
            <person name="Lin Y."/>
            <person name="Zhao L."/>
            <person name="Xing Q."/>
            <person name="Dou J."/>
            <person name="Li Y."/>
            <person name="Mao J."/>
            <person name="Guo H."/>
            <person name="Dou H."/>
            <person name="Li T."/>
            <person name="Mu C."/>
            <person name="Jiang W."/>
            <person name="Fu Q."/>
            <person name="Fu X."/>
            <person name="Miao Y."/>
            <person name="Liu J."/>
            <person name="Yu Q."/>
            <person name="Li R."/>
            <person name="Liao H."/>
            <person name="Li X."/>
            <person name="Kong Y."/>
            <person name="Jiang Z."/>
            <person name="Chourrout D."/>
            <person name="Li R."/>
            <person name="Bao Z."/>
        </authorList>
    </citation>
    <scope>NUCLEOTIDE SEQUENCE [LARGE SCALE GENOMIC DNA]</scope>
    <source>
        <strain evidence="2 3">PY_sf001</strain>
    </source>
</reference>
<proteinExistence type="predicted"/>
<feature type="compositionally biased region" description="Basic and acidic residues" evidence="1">
    <location>
        <begin position="19"/>
        <end position="30"/>
    </location>
</feature>
<evidence type="ECO:0000313" key="2">
    <source>
        <dbReference type="EMBL" id="OWF55782.1"/>
    </source>
</evidence>
<name>A0A210R473_MIZYE</name>
<dbReference type="AlphaFoldDB" id="A0A210R473"/>